<reference evidence="8 9" key="1">
    <citation type="journal article" date="2014" name="Agronomy (Basel)">
        <title>A Draft Genome Sequence for Ensete ventricosum, the Drought-Tolerant Tree Against Hunger.</title>
        <authorList>
            <person name="Harrison J."/>
            <person name="Moore K.A."/>
            <person name="Paszkiewicz K."/>
            <person name="Jones T."/>
            <person name="Grant M."/>
            <person name="Ambacheew D."/>
            <person name="Muzemil S."/>
            <person name="Studholme D.J."/>
        </authorList>
    </citation>
    <scope>NUCLEOTIDE SEQUENCE [LARGE SCALE GENOMIC DNA]</scope>
</reference>
<dbReference type="FunFam" id="3.30.730.10:FF:000001">
    <property type="entry name" value="Ethylene-responsive transcription factor 2"/>
    <property type="match status" value="1"/>
</dbReference>
<dbReference type="GO" id="GO:0003700">
    <property type="term" value="F:DNA-binding transcription factor activity"/>
    <property type="evidence" value="ECO:0007669"/>
    <property type="project" value="InterPro"/>
</dbReference>
<keyword evidence="5" id="KW-0539">Nucleus</keyword>
<gene>
    <name evidence="8" type="ORF">B296_00010582</name>
</gene>
<dbReference type="EMBL" id="AMZH03014438">
    <property type="protein sequence ID" value="RRT47634.1"/>
    <property type="molecule type" value="Genomic_DNA"/>
</dbReference>
<dbReference type="CDD" id="cd00018">
    <property type="entry name" value="AP2"/>
    <property type="match status" value="1"/>
</dbReference>
<keyword evidence="4" id="KW-0804">Transcription</keyword>
<protein>
    <recommendedName>
        <fullName evidence="7">AP2/ERF domain-containing protein</fullName>
    </recommendedName>
</protein>
<feature type="region of interest" description="Disordered" evidence="6">
    <location>
        <begin position="124"/>
        <end position="187"/>
    </location>
</feature>
<dbReference type="GO" id="GO:0003677">
    <property type="term" value="F:DNA binding"/>
    <property type="evidence" value="ECO:0007669"/>
    <property type="project" value="UniProtKB-KW"/>
</dbReference>
<feature type="domain" description="AP2/ERF" evidence="7">
    <location>
        <begin position="65"/>
        <end position="122"/>
    </location>
</feature>
<dbReference type="SMART" id="SM00380">
    <property type="entry name" value="AP2"/>
    <property type="match status" value="1"/>
</dbReference>
<evidence type="ECO:0000256" key="4">
    <source>
        <dbReference type="ARBA" id="ARBA00023163"/>
    </source>
</evidence>
<sequence>MICQIHVRRMKPLAIDGAFNLQDNEISAGFLTGDYNERGFGSNPLLVAMRKGRPSAAEVADGPVRFRGVRKRPWGRFAAEIRDPWKKARVWLGTFDTAEAAARAYDAAAIALRGPDARTNFPSHHCLPLPQRPASSSLSSTLESFSGPRVPAAPIHPRPSRARRQVDPPPPHDLAAEEGCHSDCGSSSSVIDDGDILSSKYWQPMLFDLNLLPPQDDDFQDMVLRL</sequence>
<proteinExistence type="predicted"/>
<organism evidence="8 9">
    <name type="scientific">Ensete ventricosum</name>
    <name type="common">Abyssinian banana</name>
    <name type="synonym">Musa ensete</name>
    <dbReference type="NCBI Taxonomy" id="4639"/>
    <lineage>
        <taxon>Eukaryota</taxon>
        <taxon>Viridiplantae</taxon>
        <taxon>Streptophyta</taxon>
        <taxon>Embryophyta</taxon>
        <taxon>Tracheophyta</taxon>
        <taxon>Spermatophyta</taxon>
        <taxon>Magnoliopsida</taxon>
        <taxon>Liliopsida</taxon>
        <taxon>Zingiberales</taxon>
        <taxon>Musaceae</taxon>
        <taxon>Ensete</taxon>
    </lineage>
</organism>
<dbReference type="PANTHER" id="PTHR31677:SF252">
    <property type="entry name" value="ETHYLENE-RESPONSIVE TRANSCRIPTION FACTOR 3"/>
    <property type="match status" value="1"/>
</dbReference>
<evidence type="ECO:0000256" key="1">
    <source>
        <dbReference type="ARBA" id="ARBA00004123"/>
    </source>
</evidence>
<evidence type="ECO:0000313" key="8">
    <source>
        <dbReference type="EMBL" id="RRT47634.1"/>
    </source>
</evidence>
<dbReference type="InterPro" id="IPR036955">
    <property type="entry name" value="AP2/ERF_dom_sf"/>
</dbReference>
<dbReference type="InterPro" id="IPR016177">
    <property type="entry name" value="DNA-bd_dom_sf"/>
</dbReference>
<dbReference type="Gene3D" id="3.30.730.10">
    <property type="entry name" value="AP2/ERF domain"/>
    <property type="match status" value="1"/>
</dbReference>
<evidence type="ECO:0000313" key="9">
    <source>
        <dbReference type="Proteomes" id="UP000287651"/>
    </source>
</evidence>
<feature type="compositionally biased region" description="Low complexity" evidence="6">
    <location>
        <begin position="127"/>
        <end position="148"/>
    </location>
</feature>
<evidence type="ECO:0000256" key="2">
    <source>
        <dbReference type="ARBA" id="ARBA00023015"/>
    </source>
</evidence>
<dbReference type="PRINTS" id="PR00367">
    <property type="entry name" value="ETHRSPELEMNT"/>
</dbReference>
<accession>A0A426Y7D4</accession>
<evidence type="ECO:0000259" key="7">
    <source>
        <dbReference type="PROSITE" id="PS51032"/>
    </source>
</evidence>
<name>A0A426Y7D4_ENSVE</name>
<dbReference type="Proteomes" id="UP000287651">
    <property type="component" value="Unassembled WGS sequence"/>
</dbReference>
<comment type="caution">
    <text evidence="8">The sequence shown here is derived from an EMBL/GenBank/DDBJ whole genome shotgun (WGS) entry which is preliminary data.</text>
</comment>
<dbReference type="AlphaFoldDB" id="A0A426Y7D4"/>
<comment type="subcellular location">
    <subcellularLocation>
        <location evidence="1">Nucleus</location>
    </subcellularLocation>
</comment>
<keyword evidence="3" id="KW-0238">DNA-binding</keyword>
<dbReference type="SUPFAM" id="SSF54171">
    <property type="entry name" value="DNA-binding domain"/>
    <property type="match status" value="1"/>
</dbReference>
<evidence type="ECO:0000256" key="5">
    <source>
        <dbReference type="ARBA" id="ARBA00023242"/>
    </source>
</evidence>
<evidence type="ECO:0000256" key="6">
    <source>
        <dbReference type="SAM" id="MobiDB-lite"/>
    </source>
</evidence>
<dbReference type="GO" id="GO:0005634">
    <property type="term" value="C:nucleus"/>
    <property type="evidence" value="ECO:0007669"/>
    <property type="project" value="UniProtKB-SubCell"/>
</dbReference>
<keyword evidence="2" id="KW-0805">Transcription regulation</keyword>
<dbReference type="PROSITE" id="PS51032">
    <property type="entry name" value="AP2_ERF"/>
    <property type="match status" value="1"/>
</dbReference>
<evidence type="ECO:0000256" key="3">
    <source>
        <dbReference type="ARBA" id="ARBA00023125"/>
    </source>
</evidence>
<dbReference type="InterPro" id="IPR001471">
    <property type="entry name" value="AP2/ERF_dom"/>
</dbReference>
<dbReference type="Pfam" id="PF00847">
    <property type="entry name" value="AP2"/>
    <property type="match status" value="1"/>
</dbReference>
<dbReference type="PANTHER" id="PTHR31677">
    <property type="entry name" value="AP2 DOMAIN CLASS TRANSCRIPTION FACTOR"/>
    <property type="match status" value="1"/>
</dbReference>